<organism evidence="1 2">
    <name type="scientific">Extibacter muris</name>
    <dbReference type="NCBI Taxonomy" id="1796622"/>
    <lineage>
        <taxon>Bacteria</taxon>
        <taxon>Bacillati</taxon>
        <taxon>Bacillota</taxon>
        <taxon>Clostridia</taxon>
        <taxon>Lachnospirales</taxon>
        <taxon>Lachnospiraceae</taxon>
        <taxon>Extibacter</taxon>
    </lineage>
</organism>
<dbReference type="Proteomes" id="UP000295710">
    <property type="component" value="Unassembled WGS sequence"/>
</dbReference>
<dbReference type="PANTHER" id="PTHR34071:SF2">
    <property type="entry name" value="FLAVIN-NUCLEOTIDE-BINDING PROTEIN"/>
    <property type="match status" value="1"/>
</dbReference>
<gene>
    <name evidence="1" type="ORF">E1963_11085</name>
</gene>
<dbReference type="EMBL" id="SMMX01000008">
    <property type="protein sequence ID" value="TDA21538.1"/>
    <property type="molecule type" value="Genomic_DNA"/>
</dbReference>
<protein>
    <submittedName>
        <fullName evidence="1">Pyridoxamine 5'-phosphate oxidase family protein</fullName>
    </submittedName>
</protein>
<dbReference type="SUPFAM" id="SSF50475">
    <property type="entry name" value="FMN-binding split barrel"/>
    <property type="match status" value="1"/>
</dbReference>
<dbReference type="InterPro" id="IPR024747">
    <property type="entry name" value="Pyridox_Oxase-rel"/>
</dbReference>
<sequence>MTMRRPKREIKDMAEICKVIDECSVCRIGLCDKGGVYIVPMNFGYICEDRKLTFYLHSARVGRKIEVLKENPDVGIELDCRHGLVSADKPCSHSFCFASLIGTGRAVIEEDANEKRKALKVIMKHQTGKDFDSFDEKWINAVAVIKVELEEYACKHHDGTN</sequence>
<proteinExistence type="predicted"/>
<reference evidence="1 2" key="1">
    <citation type="journal article" date="2016" name="Nat. Microbiol.">
        <title>The Mouse Intestinal Bacterial Collection (miBC) provides host-specific insight into cultured diversity and functional potential of the gut microbiota.</title>
        <authorList>
            <person name="Lagkouvardos I."/>
            <person name="Pukall R."/>
            <person name="Abt B."/>
            <person name="Foesel B.U."/>
            <person name="Meier-Kolthoff J.P."/>
            <person name="Kumar N."/>
            <person name="Bresciani A."/>
            <person name="Martinez I."/>
            <person name="Just S."/>
            <person name="Ziegler C."/>
            <person name="Brugiroux S."/>
            <person name="Garzetti D."/>
            <person name="Wenning M."/>
            <person name="Bui T.P."/>
            <person name="Wang J."/>
            <person name="Hugenholtz F."/>
            <person name="Plugge C.M."/>
            <person name="Peterson D.A."/>
            <person name="Hornef M.W."/>
            <person name="Baines J.F."/>
            <person name="Smidt H."/>
            <person name="Walter J."/>
            <person name="Kristiansen K."/>
            <person name="Nielsen H.B."/>
            <person name="Haller D."/>
            <person name="Overmann J."/>
            <person name="Stecher B."/>
            <person name="Clavel T."/>
        </authorList>
    </citation>
    <scope>NUCLEOTIDE SEQUENCE [LARGE SCALE GENOMIC DNA]</scope>
    <source>
        <strain evidence="1 2">DSM 28560</strain>
    </source>
</reference>
<keyword evidence="2" id="KW-1185">Reference proteome</keyword>
<evidence type="ECO:0000313" key="1">
    <source>
        <dbReference type="EMBL" id="TDA21538.1"/>
    </source>
</evidence>
<dbReference type="AlphaFoldDB" id="A0A4R4FDW6"/>
<dbReference type="PANTHER" id="PTHR34071">
    <property type="entry name" value="5-NITROIMIDAZOLE ANTIBIOTICS RESISTANCE PROTEIN, NIMA-FAMILY-RELATED PROTEIN-RELATED"/>
    <property type="match status" value="1"/>
</dbReference>
<dbReference type="Gene3D" id="2.30.110.10">
    <property type="entry name" value="Electron Transport, Fmn-binding Protein, Chain A"/>
    <property type="match status" value="1"/>
</dbReference>
<dbReference type="Pfam" id="PF12900">
    <property type="entry name" value="Pyridox_ox_2"/>
    <property type="match status" value="1"/>
</dbReference>
<comment type="caution">
    <text evidence="1">The sequence shown here is derived from an EMBL/GenBank/DDBJ whole genome shotgun (WGS) entry which is preliminary data.</text>
</comment>
<evidence type="ECO:0000313" key="2">
    <source>
        <dbReference type="Proteomes" id="UP000295710"/>
    </source>
</evidence>
<accession>A0A4R4FDW6</accession>
<dbReference type="InterPro" id="IPR012349">
    <property type="entry name" value="Split_barrel_FMN-bd"/>
</dbReference>
<name>A0A4R4FDW6_9FIRM</name>